<dbReference type="InterPro" id="IPR002110">
    <property type="entry name" value="Ankyrin_rpt"/>
</dbReference>
<gene>
    <name evidence="4" type="ORF">P171DRAFT_483767</name>
</gene>
<dbReference type="Pfam" id="PF12796">
    <property type="entry name" value="Ank_2"/>
    <property type="match status" value="2"/>
</dbReference>
<dbReference type="AlphaFoldDB" id="A0A9P4PP97"/>
<evidence type="ECO:0000313" key="4">
    <source>
        <dbReference type="EMBL" id="KAF2446426.1"/>
    </source>
</evidence>
<evidence type="ECO:0000256" key="1">
    <source>
        <dbReference type="ARBA" id="ARBA00022737"/>
    </source>
</evidence>
<reference evidence="4" key="1">
    <citation type="journal article" date="2020" name="Stud. Mycol.">
        <title>101 Dothideomycetes genomes: a test case for predicting lifestyles and emergence of pathogens.</title>
        <authorList>
            <person name="Haridas S."/>
            <person name="Albert R."/>
            <person name="Binder M."/>
            <person name="Bloem J."/>
            <person name="Labutti K."/>
            <person name="Salamov A."/>
            <person name="Andreopoulos B."/>
            <person name="Baker S."/>
            <person name="Barry K."/>
            <person name="Bills G."/>
            <person name="Bluhm B."/>
            <person name="Cannon C."/>
            <person name="Castanera R."/>
            <person name="Culley D."/>
            <person name="Daum C."/>
            <person name="Ezra D."/>
            <person name="Gonzalez J."/>
            <person name="Henrissat B."/>
            <person name="Kuo A."/>
            <person name="Liang C."/>
            <person name="Lipzen A."/>
            <person name="Lutzoni F."/>
            <person name="Magnuson J."/>
            <person name="Mondo S."/>
            <person name="Nolan M."/>
            <person name="Ohm R."/>
            <person name="Pangilinan J."/>
            <person name="Park H.-J."/>
            <person name="Ramirez L."/>
            <person name="Alfaro M."/>
            <person name="Sun H."/>
            <person name="Tritt A."/>
            <person name="Yoshinaga Y."/>
            <person name="Zwiers L.-H."/>
            <person name="Turgeon B."/>
            <person name="Goodwin S."/>
            <person name="Spatafora J."/>
            <person name="Crous P."/>
            <person name="Grigoriev I."/>
        </authorList>
    </citation>
    <scope>NUCLEOTIDE SEQUENCE</scope>
    <source>
        <strain evidence="4">CBS 690.94</strain>
    </source>
</reference>
<organism evidence="4 5">
    <name type="scientific">Karstenula rhodostoma CBS 690.94</name>
    <dbReference type="NCBI Taxonomy" id="1392251"/>
    <lineage>
        <taxon>Eukaryota</taxon>
        <taxon>Fungi</taxon>
        <taxon>Dikarya</taxon>
        <taxon>Ascomycota</taxon>
        <taxon>Pezizomycotina</taxon>
        <taxon>Dothideomycetes</taxon>
        <taxon>Pleosporomycetidae</taxon>
        <taxon>Pleosporales</taxon>
        <taxon>Massarineae</taxon>
        <taxon>Didymosphaeriaceae</taxon>
        <taxon>Karstenula</taxon>
    </lineage>
</organism>
<keyword evidence="1" id="KW-0677">Repeat</keyword>
<dbReference type="InterPro" id="IPR036770">
    <property type="entry name" value="Ankyrin_rpt-contain_sf"/>
</dbReference>
<keyword evidence="5" id="KW-1185">Reference proteome</keyword>
<name>A0A9P4PP97_9PLEO</name>
<dbReference type="Gene3D" id="1.25.40.20">
    <property type="entry name" value="Ankyrin repeat-containing domain"/>
    <property type="match status" value="3"/>
</dbReference>
<proteinExistence type="predicted"/>
<dbReference type="PANTHER" id="PTHR24173:SF74">
    <property type="entry name" value="ANKYRIN REPEAT DOMAIN-CONTAINING PROTEIN 16"/>
    <property type="match status" value="1"/>
</dbReference>
<comment type="caution">
    <text evidence="4">The sequence shown here is derived from an EMBL/GenBank/DDBJ whole genome shotgun (WGS) entry which is preliminary data.</text>
</comment>
<keyword evidence="2 3" id="KW-0040">ANK repeat</keyword>
<evidence type="ECO:0000256" key="2">
    <source>
        <dbReference type="ARBA" id="ARBA00023043"/>
    </source>
</evidence>
<accession>A0A9P4PP97</accession>
<dbReference type="SUPFAM" id="SSF48403">
    <property type="entry name" value="Ankyrin repeat"/>
    <property type="match status" value="2"/>
</dbReference>
<protein>
    <submittedName>
        <fullName evidence="4">Ankyrin</fullName>
    </submittedName>
</protein>
<dbReference type="Proteomes" id="UP000799764">
    <property type="component" value="Unassembled WGS sequence"/>
</dbReference>
<dbReference type="PROSITE" id="PS50088">
    <property type="entry name" value="ANK_REPEAT"/>
    <property type="match status" value="1"/>
</dbReference>
<dbReference type="PROSITE" id="PS50297">
    <property type="entry name" value="ANK_REP_REGION"/>
    <property type="match status" value="1"/>
</dbReference>
<feature type="repeat" description="ANK" evidence="3">
    <location>
        <begin position="379"/>
        <end position="412"/>
    </location>
</feature>
<dbReference type="EMBL" id="MU001498">
    <property type="protein sequence ID" value="KAF2446426.1"/>
    <property type="molecule type" value="Genomic_DNA"/>
</dbReference>
<evidence type="ECO:0000256" key="3">
    <source>
        <dbReference type="PROSITE-ProRule" id="PRU00023"/>
    </source>
</evidence>
<dbReference type="PANTHER" id="PTHR24173">
    <property type="entry name" value="ANKYRIN REPEAT CONTAINING"/>
    <property type="match status" value="1"/>
</dbReference>
<dbReference type="OrthoDB" id="539213at2759"/>
<evidence type="ECO:0000313" key="5">
    <source>
        <dbReference type="Proteomes" id="UP000799764"/>
    </source>
</evidence>
<sequence length="452" mass="50460">MEGLVEHNYATHAFLVASRVLECSCICTNCRQPSNHFKEMSNEFHMSAEEVLKACNLWGFLPYPARGYASFLPAAYTALPQTQDTISKSSDVEDCLGRNVLIRFVDYLDEETACSRVRQFVDSNNATACDEANDRTRAAINHQDILGRSILHPLHFAAAVNFISICEILVHDYMQPVNLTHKFGFTPANYANGKRFNKVAQFLYLSALASTNKLHTAVEKGDLAEAQYALNLGADPNSKYGNTHSALEKVICRHDLLLLQTLGDCPRTLFDLRSDDSLTPLLKAVDQGFTKGVEYLVQCKSMNINAMSAEGHTPLWLSILRGNTAIARILLGRHDVDVNGYDAAARLTPLMKAALIPQPEIIDLLLSRKDMNVNALDHDGRTALHVAAGLGYAEVLERFLKRADVDIHVRTRQGQTAVEIARVRNHLDVVRMLEVWTTQKEDERRLELVLSL</sequence>
<dbReference type="SMART" id="SM00248">
    <property type="entry name" value="ANK"/>
    <property type="match status" value="6"/>
</dbReference>